<evidence type="ECO:0000259" key="9">
    <source>
        <dbReference type="Pfam" id="PF09179"/>
    </source>
</evidence>
<dbReference type="SUPFAM" id="SSF52402">
    <property type="entry name" value="Adenine nucleotide alpha hydrolases-like"/>
    <property type="match status" value="1"/>
</dbReference>
<comment type="function">
    <text evidence="7">Ligates lysine onto the cytidine present at position 34 of the AUA codon-specific tRNA(Ile) that contains the anticodon CAU, in an ATP-dependent manner. Cytidine is converted to lysidine, thus changing the amino acid specificity of the tRNA from methionine to isoleucine.</text>
</comment>
<comment type="subcellular location">
    <subcellularLocation>
        <location evidence="7">Cytoplasm</location>
    </subcellularLocation>
</comment>
<name>A0ABN2UPU9_9MICC</name>
<dbReference type="PANTHER" id="PTHR43033">
    <property type="entry name" value="TRNA(ILE)-LYSIDINE SYNTHASE-RELATED"/>
    <property type="match status" value="1"/>
</dbReference>
<evidence type="ECO:0000256" key="7">
    <source>
        <dbReference type="HAMAP-Rule" id="MF_01161"/>
    </source>
</evidence>
<evidence type="ECO:0000256" key="1">
    <source>
        <dbReference type="ARBA" id="ARBA00022490"/>
    </source>
</evidence>
<evidence type="ECO:0000313" key="10">
    <source>
        <dbReference type="EMBL" id="GAA2041474.1"/>
    </source>
</evidence>
<dbReference type="EMBL" id="BAAAMN010000048">
    <property type="protein sequence ID" value="GAA2041474.1"/>
    <property type="molecule type" value="Genomic_DNA"/>
</dbReference>
<keyword evidence="11" id="KW-1185">Reference proteome</keyword>
<evidence type="ECO:0000313" key="11">
    <source>
        <dbReference type="Proteomes" id="UP001501461"/>
    </source>
</evidence>
<dbReference type="NCBIfam" id="TIGR02432">
    <property type="entry name" value="lysidine_TilS_N"/>
    <property type="match status" value="1"/>
</dbReference>
<evidence type="ECO:0000256" key="3">
    <source>
        <dbReference type="ARBA" id="ARBA00022694"/>
    </source>
</evidence>
<sequence length="339" mass="36509">MAHQWRNADDDSTGPILVAVSGGADSLALAVIAAETQRTTGITFGAIVLDHQLQHVTAKVARRTAEICGMLRLEPVLTERLSVTDHGDGLEAAAREARYAAFVRCAHEVDAAGVVTAHTANDQAEQVLLGIARGSGARSIAGIRKQRHHNSAGYQPIRIGRPILELTRQGTEAICTWAGLRYFQDPMNFDDDVARIRVRNHLLPTLTDPSSGLGPGVFSGLTTTAALAAEDADLLDELAEESYRALADEETHQISFSLAQLRALKPAILRRVVARAVRQFDAPQPTSERLRAVQELIFPPVGVASSAGPIQLEGHVSLFRKKATNEYAKLLVICSPPSE</sequence>
<comment type="similarity">
    <text evidence="7">Belongs to the tRNA(Ile)-lysidine synthase family.</text>
</comment>
<evidence type="ECO:0000256" key="4">
    <source>
        <dbReference type="ARBA" id="ARBA00022741"/>
    </source>
</evidence>
<comment type="catalytic activity">
    <reaction evidence="6 7">
        <text>cytidine(34) in tRNA(Ile2) + L-lysine + ATP = lysidine(34) in tRNA(Ile2) + AMP + diphosphate + H(+)</text>
        <dbReference type="Rhea" id="RHEA:43744"/>
        <dbReference type="Rhea" id="RHEA-COMP:10625"/>
        <dbReference type="Rhea" id="RHEA-COMP:10670"/>
        <dbReference type="ChEBI" id="CHEBI:15378"/>
        <dbReference type="ChEBI" id="CHEBI:30616"/>
        <dbReference type="ChEBI" id="CHEBI:32551"/>
        <dbReference type="ChEBI" id="CHEBI:33019"/>
        <dbReference type="ChEBI" id="CHEBI:82748"/>
        <dbReference type="ChEBI" id="CHEBI:83665"/>
        <dbReference type="ChEBI" id="CHEBI:456215"/>
        <dbReference type="EC" id="6.3.4.19"/>
    </reaction>
</comment>
<dbReference type="InterPro" id="IPR012094">
    <property type="entry name" value="tRNA_Ile_lys_synt"/>
</dbReference>
<feature type="domain" description="tRNA(Ile)-lysidine synthase substrate-binding" evidence="9">
    <location>
        <begin position="257"/>
        <end position="298"/>
    </location>
</feature>
<keyword evidence="4 7" id="KW-0547">Nucleotide-binding</keyword>
<keyword evidence="2 7" id="KW-0436">Ligase</keyword>
<feature type="domain" description="tRNA(Ile)-lysidine/2-thiocytidine synthase N-terminal" evidence="8">
    <location>
        <begin position="16"/>
        <end position="200"/>
    </location>
</feature>
<keyword evidence="3 7" id="KW-0819">tRNA processing</keyword>
<reference evidence="10 11" key="1">
    <citation type="journal article" date="2019" name="Int. J. Syst. Evol. Microbiol.">
        <title>The Global Catalogue of Microorganisms (GCM) 10K type strain sequencing project: providing services to taxonomists for standard genome sequencing and annotation.</title>
        <authorList>
            <consortium name="The Broad Institute Genomics Platform"/>
            <consortium name="The Broad Institute Genome Sequencing Center for Infectious Disease"/>
            <person name="Wu L."/>
            <person name="Ma J."/>
        </authorList>
    </citation>
    <scope>NUCLEOTIDE SEQUENCE [LARGE SCALE GENOMIC DNA]</scope>
    <source>
        <strain evidence="10 11">JCM 13595</strain>
    </source>
</reference>
<dbReference type="SUPFAM" id="SSF82829">
    <property type="entry name" value="MesJ substrate recognition domain-like"/>
    <property type="match status" value="1"/>
</dbReference>
<gene>
    <name evidence="7 10" type="primary">tilS</name>
    <name evidence="10" type="ORF">GCM10009720_22500</name>
</gene>
<dbReference type="InterPro" id="IPR015262">
    <property type="entry name" value="tRNA_Ile_lys_synt_subst-bd"/>
</dbReference>
<dbReference type="CDD" id="cd01992">
    <property type="entry name" value="TilS_N"/>
    <property type="match status" value="1"/>
</dbReference>
<dbReference type="InterPro" id="IPR012795">
    <property type="entry name" value="tRNA_Ile_lys_synt_N"/>
</dbReference>
<dbReference type="HAMAP" id="MF_01161">
    <property type="entry name" value="tRNA_Ile_lys_synt"/>
    <property type="match status" value="1"/>
</dbReference>
<comment type="domain">
    <text evidence="7">The N-terminal region contains the highly conserved SGGXDS motif, predicted to be a P-loop motif involved in ATP binding.</text>
</comment>
<dbReference type="PANTHER" id="PTHR43033:SF1">
    <property type="entry name" value="TRNA(ILE)-LYSIDINE SYNTHASE-RELATED"/>
    <property type="match status" value="1"/>
</dbReference>
<organism evidence="10 11">
    <name type="scientific">Yaniella flava</name>
    <dbReference type="NCBI Taxonomy" id="287930"/>
    <lineage>
        <taxon>Bacteria</taxon>
        <taxon>Bacillati</taxon>
        <taxon>Actinomycetota</taxon>
        <taxon>Actinomycetes</taxon>
        <taxon>Micrococcales</taxon>
        <taxon>Micrococcaceae</taxon>
        <taxon>Yaniella</taxon>
    </lineage>
</organism>
<evidence type="ECO:0000256" key="2">
    <source>
        <dbReference type="ARBA" id="ARBA00022598"/>
    </source>
</evidence>
<evidence type="ECO:0000259" key="8">
    <source>
        <dbReference type="Pfam" id="PF01171"/>
    </source>
</evidence>
<protein>
    <recommendedName>
        <fullName evidence="7">tRNA(Ile)-lysidine synthase</fullName>
        <ecNumber evidence="7">6.3.4.19</ecNumber>
    </recommendedName>
    <alternativeName>
        <fullName evidence="7">tRNA(Ile)-2-lysyl-cytidine synthase</fullName>
    </alternativeName>
    <alternativeName>
        <fullName evidence="7">tRNA(Ile)-lysidine synthetase</fullName>
    </alternativeName>
</protein>
<dbReference type="Gene3D" id="3.40.50.620">
    <property type="entry name" value="HUPs"/>
    <property type="match status" value="1"/>
</dbReference>
<dbReference type="EC" id="6.3.4.19" evidence="7"/>
<comment type="caution">
    <text evidence="10">The sequence shown here is derived from an EMBL/GenBank/DDBJ whole genome shotgun (WGS) entry which is preliminary data.</text>
</comment>
<dbReference type="Gene3D" id="1.20.59.20">
    <property type="match status" value="1"/>
</dbReference>
<keyword evidence="1 7" id="KW-0963">Cytoplasm</keyword>
<dbReference type="InterPro" id="IPR011063">
    <property type="entry name" value="TilS/TtcA_N"/>
</dbReference>
<dbReference type="Pfam" id="PF01171">
    <property type="entry name" value="ATP_bind_3"/>
    <property type="match status" value="1"/>
</dbReference>
<evidence type="ECO:0000256" key="5">
    <source>
        <dbReference type="ARBA" id="ARBA00022840"/>
    </source>
</evidence>
<dbReference type="Pfam" id="PF09179">
    <property type="entry name" value="TilS"/>
    <property type="match status" value="1"/>
</dbReference>
<keyword evidence="5 7" id="KW-0067">ATP-binding</keyword>
<dbReference type="Proteomes" id="UP001501461">
    <property type="component" value="Unassembled WGS sequence"/>
</dbReference>
<feature type="binding site" evidence="7">
    <location>
        <begin position="21"/>
        <end position="26"/>
    </location>
    <ligand>
        <name>ATP</name>
        <dbReference type="ChEBI" id="CHEBI:30616"/>
    </ligand>
</feature>
<accession>A0ABN2UPU9</accession>
<proteinExistence type="inferred from homology"/>
<evidence type="ECO:0000256" key="6">
    <source>
        <dbReference type="ARBA" id="ARBA00048539"/>
    </source>
</evidence>
<dbReference type="InterPro" id="IPR014729">
    <property type="entry name" value="Rossmann-like_a/b/a_fold"/>
</dbReference>